<dbReference type="GO" id="GO:0071797">
    <property type="term" value="C:LUBAC complex"/>
    <property type="evidence" value="ECO:0007669"/>
    <property type="project" value="TreeGrafter"/>
</dbReference>
<dbReference type="InterPro" id="IPR013083">
    <property type="entry name" value="Znf_RING/FYVE/PHD"/>
</dbReference>
<evidence type="ECO:0000256" key="1">
    <source>
        <dbReference type="ARBA" id="ARBA00004906"/>
    </source>
</evidence>
<feature type="domain" description="RING-type" evidence="11">
    <location>
        <begin position="350"/>
        <end position="552"/>
    </location>
</feature>
<dbReference type="PROSITE" id="PS51873">
    <property type="entry name" value="TRIAD"/>
    <property type="match status" value="1"/>
</dbReference>
<dbReference type="InterPro" id="IPR044066">
    <property type="entry name" value="TRIAD_supradom"/>
</dbReference>
<dbReference type="GO" id="GO:0004842">
    <property type="term" value="F:ubiquitin-protein transferase activity"/>
    <property type="evidence" value="ECO:0007669"/>
    <property type="project" value="TreeGrafter"/>
</dbReference>
<organism evidence="12">
    <name type="scientific">Culex pipiens</name>
    <name type="common">House mosquito</name>
    <dbReference type="NCBI Taxonomy" id="7175"/>
    <lineage>
        <taxon>Eukaryota</taxon>
        <taxon>Metazoa</taxon>
        <taxon>Ecdysozoa</taxon>
        <taxon>Arthropoda</taxon>
        <taxon>Hexapoda</taxon>
        <taxon>Insecta</taxon>
        <taxon>Pterygota</taxon>
        <taxon>Neoptera</taxon>
        <taxon>Endopterygota</taxon>
        <taxon>Diptera</taxon>
        <taxon>Nematocera</taxon>
        <taxon>Culicoidea</taxon>
        <taxon>Culicidae</taxon>
        <taxon>Culicinae</taxon>
        <taxon>Culicini</taxon>
        <taxon>Culex</taxon>
        <taxon>Culex</taxon>
    </lineage>
</organism>
<dbReference type="SMART" id="SM00184">
    <property type="entry name" value="RING"/>
    <property type="match status" value="3"/>
</dbReference>
<evidence type="ECO:0000256" key="4">
    <source>
        <dbReference type="ARBA" id="ARBA00022737"/>
    </source>
</evidence>
<dbReference type="PANTHER" id="PTHR22770:SF13">
    <property type="entry name" value="RING-TYPE DOMAIN-CONTAINING PROTEIN"/>
    <property type="match status" value="1"/>
</dbReference>
<dbReference type="CDD" id="cd16449">
    <property type="entry name" value="RING-HC"/>
    <property type="match status" value="1"/>
</dbReference>
<feature type="domain" description="RING-type" evidence="10">
    <location>
        <begin position="354"/>
        <end position="399"/>
    </location>
</feature>
<name>A0A8D8IGM9_CULPI</name>
<feature type="region of interest" description="Disordered" evidence="9">
    <location>
        <begin position="119"/>
        <end position="166"/>
    </location>
</feature>
<keyword evidence="3" id="KW-0479">Metal-binding</keyword>
<proteinExistence type="predicted"/>
<accession>A0A8D8IGM9</accession>
<dbReference type="EMBL" id="HBUE01251008">
    <property type="protein sequence ID" value="CAG6554270.1"/>
    <property type="molecule type" value="Transcribed_RNA"/>
</dbReference>
<evidence type="ECO:0000256" key="6">
    <source>
        <dbReference type="ARBA" id="ARBA00022786"/>
    </source>
</evidence>
<dbReference type="InterPro" id="IPR017907">
    <property type="entry name" value="Znf_RING_CS"/>
</dbReference>
<comment type="pathway">
    <text evidence="1">Protein modification; protein ubiquitination.</text>
</comment>
<evidence type="ECO:0000313" key="12">
    <source>
        <dbReference type="EMBL" id="CAG6554270.1"/>
    </source>
</evidence>
<dbReference type="FunFam" id="3.30.40.10:FF:000137">
    <property type="entry name" value="RanBP-type and C3HC4-type zinc finger-containing protein 1"/>
    <property type="match status" value="1"/>
</dbReference>
<dbReference type="GO" id="GO:0097039">
    <property type="term" value="P:protein linear polyubiquitination"/>
    <property type="evidence" value="ECO:0007669"/>
    <property type="project" value="TreeGrafter"/>
</dbReference>
<keyword evidence="6" id="KW-0833">Ubl conjugation pathway</keyword>
<keyword evidence="7" id="KW-0862">Zinc</keyword>
<feature type="domain" description="RING-type" evidence="10">
    <location>
        <begin position="15"/>
        <end position="58"/>
    </location>
</feature>
<dbReference type="SUPFAM" id="SSF57850">
    <property type="entry name" value="RING/U-box"/>
    <property type="match status" value="4"/>
</dbReference>
<sequence length="552" mass="62575">MSRSSSKGTVQQKKCPKCCEVKPDFKCMVLINCQHLVCRSCLSLYLKYCGKSGHRCPVADCVKLMEEAEVRDIMQHTRPTYELAPVANHWNWSSRREEKVLSRSEKEPEYSSYFPKEDFPKLPSSKASKDSGSNKYRNVMDEPVPRASGSYESFKSSRKEKFDENQNEMKTDVKDWDSTSRTRLRKLIAEKMHKSVDFVFVASEAELSLNMNSVECLICQDYMKTGEGFTFRYCSSYFCRTCLTQPKSFGNDVILLYKDSTNESQNCAVIINTEMKSFLQKLIDVPTNKVSSLVSIYENSDAEHFHGKKSANNTKKCTLSTSLDATLNKSAGRTSQLDSMSEAVLVHTSNPSTCEFCYHQIEAKRGVTLRSCYHVLCKGCLIVTIMKTLETGVEVRCPMVLKNNRRCKTIIQEREIKSLLTANQYDVYERKCLEAAENAIGSSVHCLKPNCTGWIVIEGYKESFTCPVCSSVNCLSCKAIHRGKSCSTYQAEQGPKGDKDLSLKEKLMALDAQQKIRCPECMSDNLNPPNNNFIRCRDCRNVFSPPKPESKK</sequence>
<evidence type="ECO:0000259" key="11">
    <source>
        <dbReference type="PROSITE" id="PS51873"/>
    </source>
</evidence>
<keyword evidence="5 8" id="KW-0863">Zinc-finger</keyword>
<keyword evidence="2" id="KW-0808">Transferase</keyword>
<evidence type="ECO:0000259" key="10">
    <source>
        <dbReference type="PROSITE" id="PS50089"/>
    </source>
</evidence>
<dbReference type="GO" id="GO:0043161">
    <property type="term" value="P:proteasome-mediated ubiquitin-dependent protein catabolic process"/>
    <property type="evidence" value="ECO:0007669"/>
    <property type="project" value="TreeGrafter"/>
</dbReference>
<dbReference type="AlphaFoldDB" id="A0A8D8IGM9"/>
<dbReference type="GO" id="GO:0043130">
    <property type="term" value="F:ubiquitin binding"/>
    <property type="evidence" value="ECO:0007669"/>
    <property type="project" value="TreeGrafter"/>
</dbReference>
<dbReference type="InterPro" id="IPR051628">
    <property type="entry name" value="LUBAC_E3_Ligases"/>
</dbReference>
<evidence type="ECO:0000256" key="8">
    <source>
        <dbReference type="PROSITE-ProRule" id="PRU00175"/>
    </source>
</evidence>
<evidence type="ECO:0000256" key="7">
    <source>
        <dbReference type="ARBA" id="ARBA00022833"/>
    </source>
</evidence>
<reference evidence="12" key="1">
    <citation type="submission" date="2021-05" db="EMBL/GenBank/DDBJ databases">
        <authorList>
            <person name="Alioto T."/>
            <person name="Alioto T."/>
            <person name="Gomez Garrido J."/>
        </authorList>
    </citation>
    <scope>NUCLEOTIDE SEQUENCE</scope>
</reference>
<dbReference type="PANTHER" id="PTHR22770">
    <property type="entry name" value="UBIQUITIN CONJUGATING ENZYME 7 INTERACTING PROTEIN-RELATED"/>
    <property type="match status" value="1"/>
</dbReference>
<evidence type="ECO:0000256" key="2">
    <source>
        <dbReference type="ARBA" id="ARBA00022679"/>
    </source>
</evidence>
<dbReference type="PROSITE" id="PS50089">
    <property type="entry name" value="ZF_RING_2"/>
    <property type="match status" value="2"/>
</dbReference>
<feature type="compositionally biased region" description="Basic and acidic residues" evidence="9">
    <location>
        <begin position="155"/>
        <end position="166"/>
    </location>
</feature>
<evidence type="ECO:0000256" key="9">
    <source>
        <dbReference type="SAM" id="MobiDB-lite"/>
    </source>
</evidence>
<dbReference type="Gene3D" id="3.30.40.10">
    <property type="entry name" value="Zinc/RING finger domain, C3HC4 (zinc finger)"/>
    <property type="match status" value="2"/>
</dbReference>
<evidence type="ECO:0000256" key="3">
    <source>
        <dbReference type="ARBA" id="ARBA00022723"/>
    </source>
</evidence>
<evidence type="ECO:0000256" key="5">
    <source>
        <dbReference type="ARBA" id="ARBA00022771"/>
    </source>
</evidence>
<dbReference type="PROSITE" id="PS00518">
    <property type="entry name" value="ZF_RING_1"/>
    <property type="match status" value="2"/>
</dbReference>
<keyword evidence="4" id="KW-0677">Repeat</keyword>
<dbReference type="GO" id="GO:0008270">
    <property type="term" value="F:zinc ion binding"/>
    <property type="evidence" value="ECO:0007669"/>
    <property type="project" value="UniProtKB-KW"/>
</dbReference>
<dbReference type="InterPro" id="IPR001841">
    <property type="entry name" value="Znf_RING"/>
</dbReference>
<dbReference type="EMBL" id="HBUE01146110">
    <property type="protein sequence ID" value="CAG6503022.1"/>
    <property type="molecule type" value="Transcribed_RNA"/>
</dbReference>
<protein>
    <submittedName>
        <fullName evidence="12">RanBP-type and C3HC4-type zinc finger-containing protein 1</fullName>
    </submittedName>
</protein>